<organism evidence="1 2">
    <name type="scientific">Stylosanthes scabra</name>
    <dbReference type="NCBI Taxonomy" id="79078"/>
    <lineage>
        <taxon>Eukaryota</taxon>
        <taxon>Viridiplantae</taxon>
        <taxon>Streptophyta</taxon>
        <taxon>Embryophyta</taxon>
        <taxon>Tracheophyta</taxon>
        <taxon>Spermatophyta</taxon>
        <taxon>Magnoliopsida</taxon>
        <taxon>eudicotyledons</taxon>
        <taxon>Gunneridae</taxon>
        <taxon>Pentapetalae</taxon>
        <taxon>rosids</taxon>
        <taxon>fabids</taxon>
        <taxon>Fabales</taxon>
        <taxon>Fabaceae</taxon>
        <taxon>Papilionoideae</taxon>
        <taxon>50 kb inversion clade</taxon>
        <taxon>dalbergioids sensu lato</taxon>
        <taxon>Dalbergieae</taxon>
        <taxon>Pterocarpus clade</taxon>
        <taxon>Stylosanthes</taxon>
    </lineage>
</organism>
<reference evidence="1 2" key="1">
    <citation type="journal article" date="2023" name="Plants (Basel)">
        <title>Bridging the Gap: Combining Genomics and Transcriptomics Approaches to Understand Stylosanthes scabra, an Orphan Legume from the Brazilian Caatinga.</title>
        <authorList>
            <person name="Ferreira-Neto J.R.C."/>
            <person name="da Silva M.D."/>
            <person name="Binneck E."/>
            <person name="de Melo N.F."/>
            <person name="da Silva R.H."/>
            <person name="de Melo A.L.T.M."/>
            <person name="Pandolfi V."/>
            <person name="Bustamante F.O."/>
            <person name="Brasileiro-Vidal A.C."/>
            <person name="Benko-Iseppon A.M."/>
        </authorList>
    </citation>
    <scope>NUCLEOTIDE SEQUENCE [LARGE SCALE GENOMIC DNA]</scope>
    <source>
        <tissue evidence="1">Leaves</tissue>
    </source>
</reference>
<evidence type="ECO:0000313" key="1">
    <source>
        <dbReference type="EMBL" id="MED6171590.1"/>
    </source>
</evidence>
<sequence>MASTTTAAILFYHYRQLADVATIAPTNMHALLPPQSQRQRQSLALPSSHHLCHDGTTTANIVTTAAPTNTPLLPSSPPFFICSHGTAITAELPERGADGTVACPQRLAKLLKECRQNYHKMIDETPIMRWRRNSHGEIGETAEVETKLHIETGETVKVKNNDAKKMTKKEEKGIARERKKNYVPKRKKLIEFKEDINV</sequence>
<keyword evidence="2" id="KW-1185">Reference proteome</keyword>
<protein>
    <submittedName>
        <fullName evidence="1">Uncharacterized protein</fullName>
    </submittedName>
</protein>
<proteinExistence type="predicted"/>
<comment type="caution">
    <text evidence="1">The sequence shown here is derived from an EMBL/GenBank/DDBJ whole genome shotgun (WGS) entry which is preliminary data.</text>
</comment>
<dbReference type="Proteomes" id="UP001341840">
    <property type="component" value="Unassembled WGS sequence"/>
</dbReference>
<dbReference type="EMBL" id="JASCZI010151272">
    <property type="protein sequence ID" value="MED6171590.1"/>
    <property type="molecule type" value="Genomic_DNA"/>
</dbReference>
<gene>
    <name evidence="1" type="ORF">PIB30_042116</name>
</gene>
<accession>A0ABU6VGM9</accession>
<evidence type="ECO:0000313" key="2">
    <source>
        <dbReference type="Proteomes" id="UP001341840"/>
    </source>
</evidence>
<name>A0ABU6VGM9_9FABA</name>